<evidence type="ECO:0000256" key="2">
    <source>
        <dbReference type="SAM" id="MobiDB-lite"/>
    </source>
</evidence>
<dbReference type="Proteomes" id="UP000182063">
    <property type="component" value="Chromosome"/>
</dbReference>
<dbReference type="STRING" id="1921510.BSL82_09545"/>
<name>A0A1L3ZV43_9SPHN</name>
<reference evidence="4" key="1">
    <citation type="submission" date="2016-11" db="EMBL/GenBank/DDBJ databases">
        <title>Complete Genome Sequence of alachlor-degrading Sphingomonas sp. strain JJ-A5.</title>
        <authorList>
            <person name="Lee H."/>
            <person name="Ka J.-O."/>
        </authorList>
    </citation>
    <scope>NUCLEOTIDE SEQUENCE [LARGE SCALE GENOMIC DNA]</scope>
    <source>
        <strain evidence="4">JJ-A5</strain>
    </source>
</reference>
<organism evidence="3 4">
    <name type="scientific">Tardibacter chloracetimidivorans</name>
    <dbReference type="NCBI Taxonomy" id="1921510"/>
    <lineage>
        <taxon>Bacteria</taxon>
        <taxon>Pseudomonadati</taxon>
        <taxon>Pseudomonadota</taxon>
        <taxon>Alphaproteobacteria</taxon>
        <taxon>Sphingomonadales</taxon>
        <taxon>Sphingomonadaceae</taxon>
        <taxon>Tardibacter</taxon>
    </lineage>
</organism>
<keyword evidence="1" id="KW-0175">Coiled coil</keyword>
<dbReference type="AlphaFoldDB" id="A0A1L3ZV43"/>
<gene>
    <name evidence="3" type="ORF">BSL82_09545</name>
</gene>
<dbReference type="RefSeq" id="WP_072597136.1">
    <property type="nucleotide sequence ID" value="NZ_CP018221.1"/>
</dbReference>
<proteinExistence type="predicted"/>
<keyword evidence="4" id="KW-1185">Reference proteome</keyword>
<accession>A0A1L3ZV43</accession>
<feature type="compositionally biased region" description="Low complexity" evidence="2">
    <location>
        <begin position="8"/>
        <end position="45"/>
    </location>
</feature>
<evidence type="ECO:0000256" key="1">
    <source>
        <dbReference type="SAM" id="Coils"/>
    </source>
</evidence>
<protein>
    <submittedName>
        <fullName evidence="3">Uncharacterized protein</fullName>
    </submittedName>
</protein>
<dbReference type="KEGG" id="sphj:BSL82_09545"/>
<feature type="coiled-coil region" evidence="1">
    <location>
        <begin position="160"/>
        <end position="187"/>
    </location>
</feature>
<sequence>MAEEAETQETTAEQTTEAETSTETTAQETQQTTETQTETGTQEAASDWRSTLTKDEKKLGFLGRFASAESFVESFKKLNDDVKAGRYGVKPLGDDATDEEVAAYRKAFGVPEAPDKYLEALPDGLVVGDDDKPAIEQFVKAAHEVNAPKPIVDKLLSTYYDIVDAQNEELIQRNEQAKEDGINALREEWGPEYRRNINVVNSFVETLPEAVQTIISEGTLPDGTLIGNNPEVLRWLASQALEANPLATVVPGAGANAAQTIADEMAEIENVMRTDRTKYNRDEKMQARYRQLIDAKAKAR</sequence>
<dbReference type="EMBL" id="CP018221">
    <property type="protein sequence ID" value="API59524.1"/>
    <property type="molecule type" value="Genomic_DNA"/>
</dbReference>
<evidence type="ECO:0000313" key="3">
    <source>
        <dbReference type="EMBL" id="API59524.1"/>
    </source>
</evidence>
<evidence type="ECO:0000313" key="4">
    <source>
        <dbReference type="Proteomes" id="UP000182063"/>
    </source>
</evidence>
<feature type="region of interest" description="Disordered" evidence="2">
    <location>
        <begin position="1"/>
        <end position="51"/>
    </location>
</feature>
<dbReference type="OrthoDB" id="7567940at2"/>